<feature type="region of interest" description="Disordered" evidence="6">
    <location>
        <begin position="399"/>
        <end position="428"/>
    </location>
</feature>
<proteinExistence type="predicted"/>
<evidence type="ECO:0000313" key="7">
    <source>
        <dbReference type="EMBL" id="CAE0721776.1"/>
    </source>
</evidence>
<dbReference type="EMBL" id="HBIX01020652">
    <property type="protein sequence ID" value="CAE0721777.1"/>
    <property type="molecule type" value="Transcribed_RNA"/>
</dbReference>
<evidence type="ECO:0000256" key="2">
    <source>
        <dbReference type="ARBA" id="ARBA00023015"/>
    </source>
</evidence>
<gene>
    <name evidence="7" type="ORF">PAUS00366_LOCUS14531</name>
    <name evidence="8" type="ORF">PAUS00366_LOCUS14532</name>
    <name evidence="9" type="ORF">PAUS00366_LOCUS14533</name>
    <name evidence="10" type="ORF">PAUS00366_LOCUS14534</name>
</gene>
<dbReference type="PANTHER" id="PTHR31312:SF1">
    <property type="entry name" value="TRANSCRIPTION ACTIVATOR GLK1"/>
    <property type="match status" value="1"/>
</dbReference>
<keyword evidence="2" id="KW-0805">Transcription regulation</keyword>
<keyword evidence="5" id="KW-0539">Nucleus</keyword>
<evidence type="ECO:0000313" key="8">
    <source>
        <dbReference type="EMBL" id="CAE0721777.1"/>
    </source>
</evidence>
<evidence type="ECO:0000256" key="5">
    <source>
        <dbReference type="ARBA" id="ARBA00023242"/>
    </source>
</evidence>
<dbReference type="EMBL" id="HBIX01020654">
    <property type="protein sequence ID" value="CAE0721779.1"/>
    <property type="molecule type" value="Transcribed_RNA"/>
</dbReference>
<comment type="subcellular location">
    <subcellularLocation>
        <location evidence="1">Nucleus</location>
    </subcellularLocation>
</comment>
<feature type="compositionally biased region" description="Polar residues" evidence="6">
    <location>
        <begin position="664"/>
        <end position="674"/>
    </location>
</feature>
<dbReference type="GO" id="GO:0045893">
    <property type="term" value="P:positive regulation of DNA-templated transcription"/>
    <property type="evidence" value="ECO:0007669"/>
    <property type="project" value="InterPro"/>
</dbReference>
<evidence type="ECO:0000256" key="6">
    <source>
        <dbReference type="SAM" id="MobiDB-lite"/>
    </source>
</evidence>
<name>A0A6V0AEB9_9STRA</name>
<keyword evidence="3" id="KW-0238">DNA-binding</keyword>
<keyword evidence="4" id="KW-0804">Transcription</keyword>
<feature type="region of interest" description="Disordered" evidence="6">
    <location>
        <begin position="603"/>
        <end position="628"/>
    </location>
</feature>
<dbReference type="NCBIfam" id="TIGR01557">
    <property type="entry name" value="myb_SHAQKYF"/>
    <property type="match status" value="1"/>
</dbReference>
<organism evidence="9">
    <name type="scientific">Pseudo-nitzschia australis</name>
    <dbReference type="NCBI Taxonomy" id="44445"/>
    <lineage>
        <taxon>Eukaryota</taxon>
        <taxon>Sar</taxon>
        <taxon>Stramenopiles</taxon>
        <taxon>Ochrophyta</taxon>
        <taxon>Bacillariophyta</taxon>
        <taxon>Bacillariophyceae</taxon>
        <taxon>Bacillariophycidae</taxon>
        <taxon>Bacillariales</taxon>
        <taxon>Bacillariaceae</taxon>
        <taxon>Pseudo-nitzschia</taxon>
    </lineage>
</organism>
<dbReference type="PANTHER" id="PTHR31312">
    <property type="entry name" value="TRANSCRIPTION ACTIVATOR GLK1"/>
    <property type="match status" value="1"/>
</dbReference>
<dbReference type="FunFam" id="1.10.10.60:FF:000007">
    <property type="entry name" value="Two-component response regulator"/>
    <property type="match status" value="1"/>
</dbReference>
<evidence type="ECO:0000313" key="10">
    <source>
        <dbReference type="EMBL" id="CAE0721779.1"/>
    </source>
</evidence>
<evidence type="ECO:0000256" key="1">
    <source>
        <dbReference type="ARBA" id="ARBA00004123"/>
    </source>
</evidence>
<dbReference type="SUPFAM" id="SSF46689">
    <property type="entry name" value="Homeodomain-like"/>
    <property type="match status" value="1"/>
</dbReference>
<feature type="region of interest" description="Disordered" evidence="6">
    <location>
        <begin position="235"/>
        <end position="297"/>
    </location>
</feature>
<dbReference type="EMBL" id="HBIX01020653">
    <property type="protein sequence ID" value="CAE0721778.1"/>
    <property type="molecule type" value="Transcribed_RNA"/>
</dbReference>
<dbReference type="EMBL" id="HBIX01020651">
    <property type="protein sequence ID" value="CAE0721776.1"/>
    <property type="molecule type" value="Transcribed_RNA"/>
</dbReference>
<dbReference type="InterPro" id="IPR009057">
    <property type="entry name" value="Homeodomain-like_sf"/>
</dbReference>
<feature type="compositionally biased region" description="Polar residues" evidence="6">
    <location>
        <begin position="123"/>
        <end position="134"/>
    </location>
</feature>
<feature type="compositionally biased region" description="Polar residues" evidence="6">
    <location>
        <begin position="399"/>
        <end position="410"/>
    </location>
</feature>
<evidence type="ECO:0000256" key="3">
    <source>
        <dbReference type="ARBA" id="ARBA00023125"/>
    </source>
</evidence>
<accession>A0A6V0AEB9</accession>
<feature type="compositionally biased region" description="Polar residues" evidence="6">
    <location>
        <begin position="141"/>
        <end position="171"/>
    </location>
</feature>
<feature type="region of interest" description="Disordered" evidence="6">
    <location>
        <begin position="123"/>
        <end position="207"/>
    </location>
</feature>
<protein>
    <recommendedName>
        <fullName evidence="11">HTH myb-type domain-containing protein</fullName>
    </recommendedName>
</protein>
<feature type="compositionally biased region" description="Low complexity" evidence="6">
    <location>
        <begin position="418"/>
        <end position="427"/>
    </location>
</feature>
<evidence type="ECO:0000313" key="9">
    <source>
        <dbReference type="EMBL" id="CAE0721778.1"/>
    </source>
</evidence>
<dbReference type="GO" id="GO:0003700">
    <property type="term" value="F:DNA-binding transcription factor activity"/>
    <property type="evidence" value="ECO:0007669"/>
    <property type="project" value="InterPro"/>
</dbReference>
<sequence>MAEHQQQSSSTNESVGTGSVVNDLMRVYENLTQSSTPQAGVLDASKSLSIAYNNNINISNGVNHINAISNTNSSINGINGTSQPVYQPPLPVGYPIPHPAYQPLYEQQQQQQQQQQTISTTATTLPNNPLHTASQPPPQIFRSSYNNSNQEGVVVGSKTTSYPQQQLQQMGNPGYVPVPMGTTPPIGPPANIDKDAGNHPSSQRAREELHHGNHNIRGDGSSSYSQAGIVRNSSTISNQQGAGDGASSESEKSTSGGRSRRKRKQLQQQDGVNNNNGSSVGKKGNRNKKSKKEDGRWSKRFTWPEDLHRDFVSAIFDVGLKHASPSSIMEHMPKHEQITTERIKSHLQKYRLHRVKSKKEFISSYEASLRNFQQNQNNGNGTSLVAGNGEVAAHVTSAVMGTSKSGSPETASKEDAGNSSNASSLALVQSGDKQQQLKLAQTIRSDDGNDSLMLPQLTEEEKKSPIGAAMGYLMGLFFSLKQQLLIQRSLEEAGEKAKGNTLFSSSSAAIAAATSNVPPTAAAVTAAAVASSVEFSVDGTMQQSQQSQPPAIMRTNIEENSIMKREMQNQMALQNKMRALKQQELAKYKDINKGATPDAVLTTEASHGSSTDHHLSETGGGIDNSNNVEGDYAVGVVEQQHHQISGSNDAAAATQGEMAGTDMPSGTTAVHDNNNNNLLGIDHSDDFWHTDVSDNQLFEFLMDS</sequence>
<dbReference type="Gene3D" id="1.10.10.60">
    <property type="entry name" value="Homeodomain-like"/>
    <property type="match status" value="1"/>
</dbReference>
<evidence type="ECO:0000256" key="4">
    <source>
        <dbReference type="ARBA" id="ARBA00023163"/>
    </source>
</evidence>
<dbReference type="GO" id="GO:0003677">
    <property type="term" value="F:DNA binding"/>
    <property type="evidence" value="ECO:0007669"/>
    <property type="project" value="UniProtKB-KW"/>
</dbReference>
<dbReference type="GO" id="GO:0005634">
    <property type="term" value="C:nucleus"/>
    <property type="evidence" value="ECO:0007669"/>
    <property type="project" value="UniProtKB-SubCell"/>
</dbReference>
<dbReference type="InterPro" id="IPR044825">
    <property type="entry name" value="GLK1/2-like"/>
</dbReference>
<reference evidence="9" key="1">
    <citation type="submission" date="2021-01" db="EMBL/GenBank/DDBJ databases">
        <authorList>
            <person name="Corre E."/>
            <person name="Pelletier E."/>
            <person name="Niang G."/>
            <person name="Scheremetjew M."/>
            <person name="Finn R."/>
            <person name="Kale V."/>
            <person name="Holt S."/>
            <person name="Cochrane G."/>
            <person name="Meng A."/>
            <person name="Brown T."/>
            <person name="Cohen L."/>
        </authorList>
    </citation>
    <scope>NUCLEOTIDE SEQUENCE</scope>
    <source>
        <strain evidence="9">10249 10 AB</strain>
    </source>
</reference>
<evidence type="ECO:0008006" key="11">
    <source>
        <dbReference type="Google" id="ProtNLM"/>
    </source>
</evidence>
<feature type="region of interest" description="Disordered" evidence="6">
    <location>
        <begin position="640"/>
        <end position="674"/>
    </location>
</feature>
<dbReference type="InterPro" id="IPR006447">
    <property type="entry name" value="Myb_dom_plants"/>
</dbReference>
<dbReference type="AlphaFoldDB" id="A0A6V0AEB9"/>
<feature type="compositionally biased region" description="Low complexity" evidence="6">
    <location>
        <begin position="271"/>
        <end position="282"/>
    </location>
</feature>